<feature type="compositionally biased region" description="Basic residues" evidence="1">
    <location>
        <begin position="310"/>
        <end position="319"/>
    </location>
</feature>
<feature type="region of interest" description="Disordered" evidence="1">
    <location>
        <begin position="204"/>
        <end position="324"/>
    </location>
</feature>
<name>V8NF15_OPHHA</name>
<feature type="compositionally biased region" description="Basic and acidic residues" evidence="1">
    <location>
        <begin position="218"/>
        <end position="237"/>
    </location>
</feature>
<gene>
    <name evidence="2" type="ORF">L345_13718</name>
</gene>
<reference evidence="2 3" key="1">
    <citation type="journal article" date="2013" name="Proc. Natl. Acad. Sci. U.S.A.">
        <title>The king cobra genome reveals dynamic gene evolution and adaptation in the snake venom system.</title>
        <authorList>
            <person name="Vonk F.J."/>
            <person name="Casewell N.R."/>
            <person name="Henkel C.V."/>
            <person name="Heimberg A.M."/>
            <person name="Jansen H.J."/>
            <person name="McCleary R.J."/>
            <person name="Kerkkamp H.M."/>
            <person name="Vos R.A."/>
            <person name="Guerreiro I."/>
            <person name="Calvete J.J."/>
            <person name="Wuster W."/>
            <person name="Woods A.E."/>
            <person name="Logan J.M."/>
            <person name="Harrison R.A."/>
            <person name="Castoe T.A."/>
            <person name="de Koning A.P."/>
            <person name="Pollock D.D."/>
            <person name="Yandell M."/>
            <person name="Calderon D."/>
            <person name="Renjifo C."/>
            <person name="Currier R.B."/>
            <person name="Salgado D."/>
            <person name="Pla D."/>
            <person name="Sanz L."/>
            <person name="Hyder A.S."/>
            <person name="Ribeiro J.M."/>
            <person name="Arntzen J.W."/>
            <person name="van den Thillart G.E."/>
            <person name="Boetzer M."/>
            <person name="Pirovano W."/>
            <person name="Dirks R.P."/>
            <person name="Spaink H.P."/>
            <person name="Duboule D."/>
            <person name="McGlinn E."/>
            <person name="Kini R.M."/>
            <person name="Richardson M.K."/>
        </authorList>
    </citation>
    <scope>NUCLEOTIDE SEQUENCE</scope>
    <source>
        <tissue evidence="2">Blood</tissue>
    </source>
</reference>
<feature type="compositionally biased region" description="Basic and acidic residues" evidence="1">
    <location>
        <begin position="261"/>
        <end position="275"/>
    </location>
</feature>
<comment type="caution">
    <text evidence="2">The sequence shown here is derived from an EMBL/GenBank/DDBJ whole genome shotgun (WGS) entry which is preliminary data.</text>
</comment>
<feature type="compositionally biased region" description="Basic and acidic residues" evidence="1">
    <location>
        <begin position="284"/>
        <end position="309"/>
    </location>
</feature>
<keyword evidence="3" id="KW-1185">Reference proteome</keyword>
<proteinExistence type="predicted"/>
<dbReference type="AlphaFoldDB" id="V8NF15"/>
<organism evidence="2 3">
    <name type="scientific">Ophiophagus hannah</name>
    <name type="common">King cobra</name>
    <name type="synonym">Naja hannah</name>
    <dbReference type="NCBI Taxonomy" id="8665"/>
    <lineage>
        <taxon>Eukaryota</taxon>
        <taxon>Metazoa</taxon>
        <taxon>Chordata</taxon>
        <taxon>Craniata</taxon>
        <taxon>Vertebrata</taxon>
        <taxon>Euteleostomi</taxon>
        <taxon>Lepidosauria</taxon>
        <taxon>Squamata</taxon>
        <taxon>Bifurcata</taxon>
        <taxon>Unidentata</taxon>
        <taxon>Episquamata</taxon>
        <taxon>Toxicofera</taxon>
        <taxon>Serpentes</taxon>
        <taxon>Colubroidea</taxon>
        <taxon>Elapidae</taxon>
        <taxon>Elapinae</taxon>
        <taxon>Ophiophagus</taxon>
    </lineage>
</organism>
<dbReference type="Proteomes" id="UP000018936">
    <property type="component" value="Unassembled WGS sequence"/>
</dbReference>
<dbReference type="EMBL" id="AZIM01004593">
    <property type="protein sequence ID" value="ETE60541.1"/>
    <property type="molecule type" value="Genomic_DNA"/>
</dbReference>
<feature type="compositionally biased region" description="Basic residues" evidence="1">
    <location>
        <begin position="247"/>
        <end position="260"/>
    </location>
</feature>
<sequence>MATARIGKLGATRFHRLALGTEILAPTAQRALRTPVWQFKSHRLKVDSALRPSEVGKLRTQIVGGKRLVCTVKRYISLHDIALCLSLYISKRRSGAVFNPDRLKVDSAFQPSEVASLSPYPSSSHPSFFLKGASQLCPSSIHCPPSPPLSLSGGGPPCYSPFDPFSSFKVRISPFIHNEMSFYKAGGAIWFPLECYSDGNNTAGDGVEEQSRAGQLRAEGRKEGRKEGKKGDRQKEGEDTEEEERKMRRRKEKGDKKGRREGRLTEGRKEGEKEGKKKGRREGRRVTDGGKKGRGERKNETGKGDERKKGKEYRKRGKGRWAELTNQRWGRGGEDAHTGEQEELKDKAIVGGMEGAEKPPLTLTCRATATQPFQLGRMGTGVERRQGTVCSWNPPHLPPPLWISQGVMGAGDNRDNRCWSSTLFPPPQKKTKGCWLEGRVGTMGSVALEFQTLGRSHRGWWAPQGEEMGRGRIIGAGVPSPPTTHPKRMPARRWDYVSRGQEMGKGEDNRRWSPSTHWLEARRGDGKGCWLEAASVGDKGECSPGLVLSEDRRWEGGRIIGVGVPPPKRTLARLEGEVGDHGECSPGLELSKERKGGRIIISSGVPTPKEMGLRRLGIMGRVVQGRSSSPGARPLTLLQVLLVVPRLILADLELLHQTVGEHRAAATAAH</sequence>
<feature type="non-terminal residue" evidence="2">
    <location>
        <position position="670"/>
    </location>
</feature>
<feature type="non-terminal residue" evidence="2">
    <location>
        <position position="1"/>
    </location>
</feature>
<protein>
    <recommendedName>
        <fullName evidence="4">Octapeptide-repeat protein T2</fullName>
    </recommendedName>
</protein>
<evidence type="ECO:0000313" key="3">
    <source>
        <dbReference type="Proteomes" id="UP000018936"/>
    </source>
</evidence>
<accession>V8NF15</accession>
<evidence type="ECO:0008006" key="4">
    <source>
        <dbReference type="Google" id="ProtNLM"/>
    </source>
</evidence>
<evidence type="ECO:0000313" key="2">
    <source>
        <dbReference type="EMBL" id="ETE60541.1"/>
    </source>
</evidence>
<evidence type="ECO:0000256" key="1">
    <source>
        <dbReference type="SAM" id="MobiDB-lite"/>
    </source>
</evidence>